<feature type="binding site" evidence="16">
    <location>
        <position position="133"/>
    </location>
    <ligand>
        <name>ATP</name>
        <dbReference type="ChEBI" id="CHEBI:30616"/>
    </ligand>
</feature>
<evidence type="ECO:0000256" key="3">
    <source>
        <dbReference type="ARBA" id="ARBA00004496"/>
    </source>
</evidence>
<feature type="active site" description="Proton acceptor" evidence="16">
    <location>
        <position position="110"/>
    </location>
</feature>
<dbReference type="UniPathway" id="UPA00241">
    <property type="reaction ID" value="UER00352"/>
</dbReference>
<keyword evidence="9 16" id="KW-0547">Nucleotide-binding</keyword>
<proteinExistence type="inferred from homology"/>
<gene>
    <name evidence="16" type="primary">coaX</name>
    <name evidence="17" type="ORF">FHS83_002874</name>
</gene>
<comment type="cofactor">
    <cofactor evidence="16">
        <name>NH4(+)</name>
        <dbReference type="ChEBI" id="CHEBI:28938"/>
    </cofactor>
    <cofactor evidence="16">
        <name>K(+)</name>
        <dbReference type="ChEBI" id="CHEBI:29103"/>
    </cofactor>
    <text evidence="16">A monovalent cation. Ammonium or potassium.</text>
</comment>
<dbReference type="GO" id="GO:0015937">
    <property type="term" value="P:coenzyme A biosynthetic process"/>
    <property type="evidence" value="ECO:0007669"/>
    <property type="project" value="UniProtKB-UniRule"/>
</dbReference>
<dbReference type="Gene3D" id="3.30.420.40">
    <property type="match status" value="2"/>
</dbReference>
<evidence type="ECO:0000256" key="13">
    <source>
        <dbReference type="ARBA" id="ARBA00022993"/>
    </source>
</evidence>
<keyword evidence="8 16" id="KW-0808">Transferase</keyword>
<sequence>MLLAIDVGNTNIVFAVFDGETIRCQWRTVTQPTRTADEYAVLLKSLMELNELSFADFDGAIIATVVPAALFDLRQLCKLYFKLDPLVIGDPAVKLGLNILTKRPEAVGADRLVNAVAAHALYGGPAIVVDFGTATTFDIVAANGDYEGGIISPGINLSAEALHKAAAALPRVAVARTLSVIGKDTVPAMQSGLYWGYIGLIEGIVNRTKAEYGEAMTVIATGGLGRVFYRQTAAIDHYDPDLTIRGLVQLYARNKAE</sequence>
<dbReference type="CDD" id="cd24015">
    <property type="entry name" value="ASKHA_NBD_PanK-III"/>
    <property type="match status" value="1"/>
</dbReference>
<evidence type="ECO:0000256" key="5">
    <source>
        <dbReference type="ARBA" id="ARBA00011738"/>
    </source>
</evidence>
<dbReference type="InterPro" id="IPR004619">
    <property type="entry name" value="Type_III_PanK"/>
</dbReference>
<feature type="binding site" evidence="16">
    <location>
        <position position="130"/>
    </location>
    <ligand>
        <name>K(+)</name>
        <dbReference type="ChEBI" id="CHEBI:29103"/>
    </ligand>
</feature>
<dbReference type="SUPFAM" id="SSF53067">
    <property type="entry name" value="Actin-like ATPase domain"/>
    <property type="match status" value="2"/>
</dbReference>
<dbReference type="Proteomes" id="UP000570514">
    <property type="component" value="Unassembled WGS sequence"/>
</dbReference>
<comment type="pathway">
    <text evidence="4 16">Cofactor biosynthesis; coenzyme A biosynthesis; CoA from (R)-pantothenate: step 1/5.</text>
</comment>
<evidence type="ECO:0000256" key="10">
    <source>
        <dbReference type="ARBA" id="ARBA00022777"/>
    </source>
</evidence>
<keyword evidence="7 16" id="KW-0963">Cytoplasm</keyword>
<organism evidence="17 18">
    <name type="scientific">Rhizomicrobium palustre</name>
    <dbReference type="NCBI Taxonomy" id="189966"/>
    <lineage>
        <taxon>Bacteria</taxon>
        <taxon>Pseudomonadati</taxon>
        <taxon>Pseudomonadota</taxon>
        <taxon>Alphaproteobacteria</taxon>
        <taxon>Micropepsales</taxon>
        <taxon>Micropepsaceae</taxon>
        <taxon>Rhizomicrobium</taxon>
    </lineage>
</organism>
<keyword evidence="12 16" id="KW-0630">Potassium</keyword>
<comment type="catalytic activity">
    <reaction evidence="1 16">
        <text>(R)-pantothenate + ATP = (R)-4'-phosphopantothenate + ADP + H(+)</text>
        <dbReference type="Rhea" id="RHEA:16373"/>
        <dbReference type="ChEBI" id="CHEBI:10986"/>
        <dbReference type="ChEBI" id="CHEBI:15378"/>
        <dbReference type="ChEBI" id="CHEBI:29032"/>
        <dbReference type="ChEBI" id="CHEBI:30616"/>
        <dbReference type="ChEBI" id="CHEBI:456216"/>
        <dbReference type="EC" id="2.7.1.33"/>
    </reaction>
</comment>
<dbReference type="PANTHER" id="PTHR34265:SF1">
    <property type="entry name" value="TYPE III PANTOTHENATE KINASE"/>
    <property type="match status" value="1"/>
</dbReference>
<comment type="cofactor">
    <cofactor evidence="2">
        <name>K(+)</name>
        <dbReference type="ChEBI" id="CHEBI:29103"/>
    </cofactor>
</comment>
<evidence type="ECO:0000256" key="4">
    <source>
        <dbReference type="ARBA" id="ARBA00005225"/>
    </source>
</evidence>
<evidence type="ECO:0000256" key="2">
    <source>
        <dbReference type="ARBA" id="ARBA00001958"/>
    </source>
</evidence>
<comment type="subcellular location">
    <subcellularLocation>
        <location evidence="3 16">Cytoplasm</location>
    </subcellularLocation>
</comment>
<evidence type="ECO:0000256" key="15">
    <source>
        <dbReference type="ARBA" id="ARBA00040883"/>
    </source>
</evidence>
<keyword evidence="10 16" id="KW-0418">Kinase</keyword>
<keyword evidence="11 16" id="KW-0067">ATP-binding</keyword>
<evidence type="ECO:0000256" key="11">
    <source>
        <dbReference type="ARBA" id="ARBA00022840"/>
    </source>
</evidence>
<keyword evidence="13 16" id="KW-0173">Coenzyme A biosynthesis</keyword>
<evidence type="ECO:0000256" key="7">
    <source>
        <dbReference type="ARBA" id="ARBA00022490"/>
    </source>
</evidence>
<keyword evidence="16" id="KW-0479">Metal-binding</keyword>
<dbReference type="GO" id="GO:0005524">
    <property type="term" value="F:ATP binding"/>
    <property type="evidence" value="ECO:0007669"/>
    <property type="project" value="UniProtKB-UniRule"/>
</dbReference>
<evidence type="ECO:0000256" key="9">
    <source>
        <dbReference type="ARBA" id="ARBA00022741"/>
    </source>
</evidence>
<dbReference type="NCBIfam" id="NF009844">
    <property type="entry name" value="PRK13318.1-2"/>
    <property type="match status" value="1"/>
</dbReference>
<dbReference type="GO" id="GO:0005737">
    <property type="term" value="C:cytoplasm"/>
    <property type="evidence" value="ECO:0007669"/>
    <property type="project" value="UniProtKB-SubCell"/>
</dbReference>
<keyword evidence="18" id="KW-1185">Reference proteome</keyword>
<dbReference type="InterPro" id="IPR043129">
    <property type="entry name" value="ATPase_NBD"/>
</dbReference>
<comment type="similarity">
    <text evidence="14 16">Belongs to the type III pantothenate kinase family.</text>
</comment>
<dbReference type="AlphaFoldDB" id="A0A846N1E4"/>
<dbReference type="NCBIfam" id="NF009848">
    <property type="entry name" value="PRK13318.1-6"/>
    <property type="match status" value="1"/>
</dbReference>
<evidence type="ECO:0000313" key="18">
    <source>
        <dbReference type="Proteomes" id="UP000570514"/>
    </source>
</evidence>
<protein>
    <recommendedName>
        <fullName evidence="15 16">Type III pantothenate kinase</fullName>
        <ecNumber evidence="6 16">2.7.1.33</ecNumber>
    </recommendedName>
    <alternativeName>
        <fullName evidence="16">PanK-III</fullName>
    </alternativeName>
    <alternativeName>
        <fullName evidence="16">Pantothenic acid kinase</fullName>
    </alternativeName>
</protein>
<feature type="binding site" evidence="16">
    <location>
        <begin position="6"/>
        <end position="13"/>
    </location>
    <ligand>
        <name>ATP</name>
        <dbReference type="ChEBI" id="CHEBI:30616"/>
    </ligand>
</feature>
<evidence type="ECO:0000256" key="14">
    <source>
        <dbReference type="ARBA" id="ARBA00038036"/>
    </source>
</evidence>
<dbReference type="Pfam" id="PF03309">
    <property type="entry name" value="Pan_kinase"/>
    <property type="match status" value="1"/>
</dbReference>
<evidence type="ECO:0000313" key="17">
    <source>
        <dbReference type="EMBL" id="NIK89556.1"/>
    </source>
</evidence>
<dbReference type="GO" id="GO:0004594">
    <property type="term" value="F:pantothenate kinase activity"/>
    <property type="evidence" value="ECO:0007669"/>
    <property type="project" value="UniProtKB-UniRule"/>
</dbReference>
<dbReference type="HAMAP" id="MF_01274">
    <property type="entry name" value="Pantothen_kinase_3"/>
    <property type="match status" value="1"/>
</dbReference>
<dbReference type="RefSeq" id="WP_167083634.1">
    <property type="nucleotide sequence ID" value="NZ_BAAADC010000001.1"/>
</dbReference>
<accession>A0A846N1E4</accession>
<dbReference type="GO" id="GO:0046872">
    <property type="term" value="F:metal ion binding"/>
    <property type="evidence" value="ECO:0007669"/>
    <property type="project" value="UniProtKB-KW"/>
</dbReference>
<feature type="binding site" evidence="16">
    <location>
        <begin position="108"/>
        <end position="111"/>
    </location>
    <ligand>
        <name>substrate</name>
    </ligand>
</feature>
<evidence type="ECO:0000256" key="12">
    <source>
        <dbReference type="ARBA" id="ARBA00022958"/>
    </source>
</evidence>
<dbReference type="EMBL" id="JAASRM010000001">
    <property type="protein sequence ID" value="NIK89556.1"/>
    <property type="molecule type" value="Genomic_DNA"/>
</dbReference>
<reference evidence="17 18" key="1">
    <citation type="submission" date="2020-03" db="EMBL/GenBank/DDBJ databases">
        <title>Genomic Encyclopedia of Type Strains, Phase IV (KMG-IV): sequencing the most valuable type-strain genomes for metagenomic binning, comparative biology and taxonomic classification.</title>
        <authorList>
            <person name="Goeker M."/>
        </authorList>
    </citation>
    <scope>NUCLEOTIDE SEQUENCE [LARGE SCALE GENOMIC DNA]</scope>
    <source>
        <strain evidence="17 18">DSM 19867</strain>
    </source>
</reference>
<comment type="subunit">
    <text evidence="5 16">Homodimer.</text>
</comment>
<comment type="caution">
    <text evidence="17">The sequence shown here is derived from an EMBL/GenBank/DDBJ whole genome shotgun (WGS) entry which is preliminary data.</text>
</comment>
<dbReference type="NCBIfam" id="NF009855">
    <property type="entry name" value="PRK13321.1"/>
    <property type="match status" value="1"/>
</dbReference>
<evidence type="ECO:0000256" key="1">
    <source>
        <dbReference type="ARBA" id="ARBA00001206"/>
    </source>
</evidence>
<dbReference type="NCBIfam" id="TIGR00671">
    <property type="entry name" value="baf"/>
    <property type="match status" value="1"/>
</dbReference>
<evidence type="ECO:0000256" key="6">
    <source>
        <dbReference type="ARBA" id="ARBA00012102"/>
    </source>
</evidence>
<evidence type="ECO:0000256" key="8">
    <source>
        <dbReference type="ARBA" id="ARBA00022679"/>
    </source>
</evidence>
<dbReference type="PANTHER" id="PTHR34265">
    <property type="entry name" value="TYPE III PANTOTHENATE KINASE"/>
    <property type="match status" value="1"/>
</dbReference>
<name>A0A846N1E4_9PROT</name>
<comment type="caution">
    <text evidence="16">Lacks conserved residue(s) required for the propagation of feature annotation.</text>
</comment>
<feature type="binding site" evidence="16">
    <location>
        <position position="185"/>
    </location>
    <ligand>
        <name>substrate</name>
    </ligand>
</feature>
<dbReference type="EC" id="2.7.1.33" evidence="6 16"/>
<evidence type="ECO:0000256" key="16">
    <source>
        <dbReference type="HAMAP-Rule" id="MF_01274"/>
    </source>
</evidence>
<comment type="function">
    <text evidence="16">Catalyzes the phosphorylation of pantothenate (Pan), the first step in CoA biosynthesis.</text>
</comment>